<proteinExistence type="predicted"/>
<evidence type="ECO:0000256" key="1">
    <source>
        <dbReference type="SAM" id="MobiDB-lite"/>
    </source>
</evidence>
<dbReference type="Gene3D" id="3.90.1740.10">
    <property type="entry name" value="2',3'-cyclic nucleotide 3'-phosphodiesterase superfamily"/>
    <property type="match status" value="1"/>
</dbReference>
<evidence type="ECO:0000313" key="3">
    <source>
        <dbReference type="Proteomes" id="UP001235939"/>
    </source>
</evidence>
<gene>
    <name evidence="2" type="ORF">LAZ67_5001168</name>
</gene>
<accession>A0ABY6KK57</accession>
<organism evidence="2 3">
    <name type="scientific">Cordylochernes scorpioides</name>
    <dbReference type="NCBI Taxonomy" id="51811"/>
    <lineage>
        <taxon>Eukaryota</taxon>
        <taxon>Metazoa</taxon>
        <taxon>Ecdysozoa</taxon>
        <taxon>Arthropoda</taxon>
        <taxon>Chelicerata</taxon>
        <taxon>Arachnida</taxon>
        <taxon>Pseudoscorpiones</taxon>
        <taxon>Cheliferoidea</taxon>
        <taxon>Chernetidae</taxon>
        <taxon>Cordylochernes</taxon>
    </lineage>
</organism>
<keyword evidence="3" id="KW-1185">Reference proteome</keyword>
<protein>
    <submittedName>
        <fullName evidence="2">Uncharacterized protein</fullName>
    </submittedName>
</protein>
<dbReference type="Proteomes" id="UP001235939">
    <property type="component" value="Chromosome 05"/>
</dbReference>
<name>A0ABY6KK57_9ARAC</name>
<feature type="region of interest" description="Disordered" evidence="1">
    <location>
        <begin position="83"/>
        <end position="116"/>
    </location>
</feature>
<sequence>MQVKLVWKIGLTLIYRWKAKNSTSTPWGNSSGAEYGYEMSLMSQSVLDWNGRMSDLNIVGFLIDQDLLLAIVSLTQEQQKLVKNLSEEDEEERESASKPSTSSPKRNVDYNPDSPPCCSRTTLTETMDTNHLPDHVRLEELSVIVLGVTKDATFPYVQSPQEYLGQILGSNTNLQDYLLKDEKNGSFYNVNLKYIFVPFTILQDQLIHQHIVACLPYRFFATMRFFPSWFTHLGSCCSSLQATQRRSAGCSARLQPGVEACFLSSEHLGTACGSRRLILYLRGNVDLINIILHPGANTKAYLQLTSPGNGTTAVGDSQISQQGNQAKAPSIGGGCNRLEALHEFSSGKQAVLHIKRYLIYLTLHTTTECHF</sequence>
<evidence type="ECO:0000313" key="2">
    <source>
        <dbReference type="EMBL" id="UYV67545.1"/>
    </source>
</evidence>
<dbReference type="EMBL" id="CP092867">
    <property type="protein sequence ID" value="UYV67545.1"/>
    <property type="molecule type" value="Genomic_DNA"/>
</dbReference>
<reference evidence="2 3" key="1">
    <citation type="submission" date="2022-01" db="EMBL/GenBank/DDBJ databases">
        <title>A chromosomal length assembly of Cordylochernes scorpioides.</title>
        <authorList>
            <person name="Zeh D."/>
            <person name="Zeh J."/>
        </authorList>
    </citation>
    <scope>NUCLEOTIDE SEQUENCE [LARGE SCALE GENOMIC DNA]</scope>
    <source>
        <strain evidence="2">IN4F17</strain>
        <tissue evidence="2">Whole Body</tissue>
    </source>
</reference>